<dbReference type="InterPro" id="IPR016032">
    <property type="entry name" value="Sig_transdc_resp-reg_C-effctor"/>
</dbReference>
<dbReference type="RefSeq" id="WP_323439705.1">
    <property type="nucleotide sequence ID" value="NZ_JAYFUH010000260.1"/>
</dbReference>
<keyword evidence="1 3" id="KW-0238">DNA-binding</keyword>
<dbReference type="CDD" id="cd00383">
    <property type="entry name" value="trans_reg_C"/>
    <property type="match status" value="1"/>
</dbReference>
<evidence type="ECO:0000313" key="6">
    <source>
        <dbReference type="Proteomes" id="UP001301653"/>
    </source>
</evidence>
<dbReference type="Pfam" id="PF00486">
    <property type="entry name" value="Trans_reg_C"/>
    <property type="match status" value="1"/>
</dbReference>
<protein>
    <submittedName>
        <fullName evidence="5">Winged helix-turn-helix domain-containing protein</fullName>
    </submittedName>
</protein>
<evidence type="ECO:0000313" key="5">
    <source>
        <dbReference type="EMBL" id="MEA5669527.1"/>
    </source>
</evidence>
<evidence type="ECO:0000256" key="1">
    <source>
        <dbReference type="ARBA" id="ARBA00023125"/>
    </source>
</evidence>
<dbReference type="InterPro" id="IPR019734">
    <property type="entry name" value="TPR_rpt"/>
</dbReference>
<evidence type="ECO:0000256" key="2">
    <source>
        <dbReference type="PROSITE-ProRule" id="PRU00339"/>
    </source>
</evidence>
<keyword evidence="2" id="KW-0802">TPR repeat</keyword>
<dbReference type="EMBL" id="JAYFUH010000260">
    <property type="protein sequence ID" value="MEA5669527.1"/>
    <property type="molecule type" value="Genomic_DNA"/>
</dbReference>
<dbReference type="PROSITE" id="PS51755">
    <property type="entry name" value="OMPR_PHOB"/>
    <property type="match status" value="1"/>
</dbReference>
<feature type="repeat" description="TPR" evidence="2">
    <location>
        <begin position="233"/>
        <end position="266"/>
    </location>
</feature>
<evidence type="ECO:0000256" key="3">
    <source>
        <dbReference type="PROSITE-ProRule" id="PRU01091"/>
    </source>
</evidence>
<dbReference type="SMART" id="SM00862">
    <property type="entry name" value="Trans_reg_C"/>
    <property type="match status" value="1"/>
</dbReference>
<evidence type="ECO:0000259" key="4">
    <source>
        <dbReference type="PROSITE" id="PS51755"/>
    </source>
</evidence>
<dbReference type="PROSITE" id="PS50005">
    <property type="entry name" value="TPR"/>
    <property type="match status" value="1"/>
</dbReference>
<keyword evidence="6" id="KW-1185">Reference proteome</keyword>
<reference evidence="5 6" key="1">
    <citation type="submission" date="2023-12" db="EMBL/GenBank/DDBJ databases">
        <title>Stenotrophomonas guangdongensis sp. nov., isolated from wilted pepper plants (Capsicum annuum).</title>
        <authorList>
            <person name="Qiu M."/>
            <person name="Li Y."/>
            <person name="Liu Q."/>
            <person name="Zhang X."/>
            <person name="Huang Y."/>
            <person name="Guo R."/>
            <person name="Hu M."/>
            <person name="Zhou J."/>
            <person name="Zhou X."/>
        </authorList>
    </citation>
    <scope>NUCLEOTIDE SEQUENCE [LARGE SCALE GENOMIC DNA]</scope>
    <source>
        <strain evidence="5 6">MH1</strain>
    </source>
</reference>
<dbReference type="InterPro" id="IPR001867">
    <property type="entry name" value="OmpR/PhoB-type_DNA-bd"/>
</dbReference>
<name>A0ABU5V974_9GAMM</name>
<dbReference type="Proteomes" id="UP001301653">
    <property type="component" value="Unassembled WGS sequence"/>
</dbReference>
<feature type="DNA-binding region" description="OmpR/PhoB-type" evidence="3">
    <location>
        <begin position="9"/>
        <end position="108"/>
    </location>
</feature>
<comment type="caution">
    <text evidence="5">The sequence shown here is derived from an EMBL/GenBank/DDBJ whole genome shotgun (WGS) entry which is preliminary data.</text>
</comment>
<dbReference type="InterPro" id="IPR036388">
    <property type="entry name" value="WH-like_DNA-bd_sf"/>
</dbReference>
<dbReference type="SUPFAM" id="SSF48452">
    <property type="entry name" value="TPR-like"/>
    <property type="match status" value="2"/>
</dbReference>
<sequence length="525" mass="56192">MADTPPAPPLQYRLDDLHIDVARQRVTREDGQLLDVSGLSFRLLHYLLTQGTRVVGFDELIAQVWAPAHVNEETVTQRVRLLRQALGEDGRQPRYLRSVRGQGYQLCSEPSLDAPPPPAPAHARRGLVIAGAIVLLAAAGIAWWQWPDAGNPAHSPLLQRADYYAGIGQRDNNERALALYRQRLQEAPDDVLATLGAARALAARLCLYSGSRDDADQAQAMAEAVIARQPRLAAAHAVLAYAHDCRGAVDAAIAGYERSVQLDPDADASRASAAYLYARQGRLADALDANLAVRHPGQVRFWELQVASNLDLLGYAAAAEARYRRSFQLYPDNVFSNLAWPTFLFEHGRMEEARAALAEARARGTAHAGLHLLGAELALLQGDAHGAQVEAGKARALKPHASLPRTVAWITGAAVRPTSAELLVQSNALREGLQGSDAFDGIDAALLADLAGDRSAALAALQAAVAAGYRDANYLRVSPLLAGLRSDPGFTPVLATITSAVAAERARINAAGRLPADAKDVTATR</sequence>
<accession>A0ABU5V974</accession>
<dbReference type="SUPFAM" id="SSF46894">
    <property type="entry name" value="C-terminal effector domain of the bipartite response regulators"/>
    <property type="match status" value="1"/>
</dbReference>
<organism evidence="5 6">
    <name type="scientific">Stenotrophomonas capsici</name>
    <dbReference type="NCBI Taxonomy" id="3110230"/>
    <lineage>
        <taxon>Bacteria</taxon>
        <taxon>Pseudomonadati</taxon>
        <taxon>Pseudomonadota</taxon>
        <taxon>Gammaproteobacteria</taxon>
        <taxon>Lysobacterales</taxon>
        <taxon>Lysobacteraceae</taxon>
        <taxon>Stenotrophomonas</taxon>
    </lineage>
</organism>
<gene>
    <name evidence="5" type="ORF">VA603_18510</name>
</gene>
<feature type="domain" description="OmpR/PhoB-type" evidence="4">
    <location>
        <begin position="9"/>
        <end position="108"/>
    </location>
</feature>
<dbReference type="Gene3D" id="1.25.40.10">
    <property type="entry name" value="Tetratricopeptide repeat domain"/>
    <property type="match status" value="1"/>
</dbReference>
<proteinExistence type="predicted"/>
<dbReference type="Gene3D" id="1.10.10.10">
    <property type="entry name" value="Winged helix-like DNA-binding domain superfamily/Winged helix DNA-binding domain"/>
    <property type="match status" value="1"/>
</dbReference>
<dbReference type="InterPro" id="IPR011990">
    <property type="entry name" value="TPR-like_helical_dom_sf"/>
</dbReference>